<accession>A0AAW5HYF1</accession>
<sequence length="77" mass="8721">MATIIGMPEQLSDSDRAILTFEAHAPRAIGAKEEAITTQLGLTPVRYYQKLNLLLDDPSALSEFPQLVRRLQRLRDR</sequence>
<dbReference type="InterPro" id="IPR021678">
    <property type="entry name" value="DUF3263"/>
</dbReference>
<organism evidence="1 2">
    <name type="scientific">Corynebacterium lipophilum</name>
    <dbReference type="NCBI Taxonomy" id="2804918"/>
    <lineage>
        <taxon>Bacteria</taxon>
        <taxon>Bacillati</taxon>
        <taxon>Actinomycetota</taxon>
        <taxon>Actinomycetes</taxon>
        <taxon>Mycobacteriales</taxon>
        <taxon>Corynebacteriaceae</taxon>
        <taxon>Corynebacterium</taxon>
    </lineage>
</organism>
<dbReference type="Proteomes" id="UP001205920">
    <property type="component" value="Unassembled WGS sequence"/>
</dbReference>
<protein>
    <submittedName>
        <fullName evidence="1">DUF3263 domain-containing protein</fullName>
    </submittedName>
</protein>
<dbReference type="EMBL" id="JAEUWV010000006">
    <property type="protein sequence ID" value="MCO6394497.1"/>
    <property type="molecule type" value="Genomic_DNA"/>
</dbReference>
<keyword evidence="2" id="KW-1185">Reference proteome</keyword>
<gene>
    <name evidence="1" type="ORF">JMN37_05835</name>
</gene>
<proteinExistence type="predicted"/>
<evidence type="ECO:0000313" key="1">
    <source>
        <dbReference type="EMBL" id="MCO6394497.1"/>
    </source>
</evidence>
<dbReference type="Pfam" id="PF11662">
    <property type="entry name" value="DUF3263"/>
    <property type="match status" value="1"/>
</dbReference>
<dbReference type="AlphaFoldDB" id="A0AAW5HYF1"/>
<evidence type="ECO:0000313" key="2">
    <source>
        <dbReference type="Proteomes" id="UP001205920"/>
    </source>
</evidence>
<comment type="caution">
    <text evidence="1">The sequence shown here is derived from an EMBL/GenBank/DDBJ whole genome shotgun (WGS) entry which is preliminary data.</text>
</comment>
<name>A0AAW5HYF1_9CORY</name>
<reference evidence="1 2" key="1">
    <citation type="submission" date="2021-01" db="EMBL/GenBank/DDBJ databases">
        <title>Identification and Characterization of Corynebacterium sp.</title>
        <authorList>
            <person name="Luo Q."/>
            <person name="Qu P."/>
            <person name="Chen Q."/>
        </authorList>
    </citation>
    <scope>NUCLEOTIDE SEQUENCE [LARGE SCALE GENOMIC DNA]</scope>
    <source>
        <strain evidence="1 2">MC-18</strain>
    </source>
</reference>